<protein>
    <submittedName>
        <fullName evidence="2">Phosphotransferase</fullName>
    </submittedName>
</protein>
<accession>A0A940MR39</accession>
<feature type="domain" description="Aminoglycoside phosphotransferase" evidence="1">
    <location>
        <begin position="16"/>
        <end position="238"/>
    </location>
</feature>
<evidence type="ECO:0000313" key="2">
    <source>
        <dbReference type="EMBL" id="MBP0484290.1"/>
    </source>
</evidence>
<dbReference type="SUPFAM" id="SSF56112">
    <property type="entry name" value="Protein kinase-like (PK-like)"/>
    <property type="match status" value="1"/>
</dbReference>
<organism evidence="2 3">
    <name type="scientific">Sagittula salina</name>
    <dbReference type="NCBI Taxonomy" id="2820268"/>
    <lineage>
        <taxon>Bacteria</taxon>
        <taxon>Pseudomonadati</taxon>
        <taxon>Pseudomonadota</taxon>
        <taxon>Alphaproteobacteria</taxon>
        <taxon>Rhodobacterales</taxon>
        <taxon>Roseobacteraceae</taxon>
        <taxon>Sagittula</taxon>
    </lineage>
</organism>
<sequence>MDAFLHRVGWDGALAEPLAGDASGRSYSRLLRAGGESAILMQDPTGDTGLFARIARHLTARNLSAPLVLAEADGLLLLEDLGDALFARLAVTPEIEQRLYLTAVEALVKLHATPAPATLPVATPDHLAQAIDLAFCHYAQMPALLAEAVDTFRPLLAEHAPPEDVMVLRDFHAENLLLLEGRTGAARAGLLDFQDALMGNTAYDLVSLCRDVRRDVRPETEAACIQAYLDATGADPQAFRAAYAVLGVQRNLRILGVFSRLAVTRGKTRYLEFLPRTWSHIQAQMMHPALEPLRPIISQLPPPDAPHIQSILSRCP</sequence>
<dbReference type="Gene3D" id="3.30.200.20">
    <property type="entry name" value="Phosphorylase Kinase, domain 1"/>
    <property type="match status" value="1"/>
</dbReference>
<dbReference type="Gene3D" id="3.90.1200.10">
    <property type="match status" value="1"/>
</dbReference>
<gene>
    <name evidence="2" type="ORF">J5474_17585</name>
</gene>
<evidence type="ECO:0000313" key="3">
    <source>
        <dbReference type="Proteomes" id="UP000675940"/>
    </source>
</evidence>
<reference evidence="2" key="1">
    <citation type="submission" date="2021-03" db="EMBL/GenBank/DDBJ databases">
        <title>Sagittula salina sp. nov. strain M10.9X isolated from the marine waste.</title>
        <authorList>
            <person name="Satari L."/>
            <person name="Molina-Menor E."/>
            <person name="Vidal-Verdu A."/>
            <person name="Pascual J."/>
            <person name="Pereto J."/>
            <person name="Porcar M."/>
        </authorList>
    </citation>
    <scope>NUCLEOTIDE SEQUENCE</scope>
    <source>
        <strain evidence="2">M10.9X</strain>
    </source>
</reference>
<dbReference type="InterPro" id="IPR002575">
    <property type="entry name" value="Aminoglycoside_PTrfase"/>
</dbReference>
<dbReference type="AlphaFoldDB" id="A0A940MR39"/>
<name>A0A940MR39_9RHOB</name>
<evidence type="ECO:0000259" key="1">
    <source>
        <dbReference type="Pfam" id="PF01636"/>
    </source>
</evidence>
<dbReference type="EMBL" id="JAGISH010000011">
    <property type="protein sequence ID" value="MBP0484290.1"/>
    <property type="molecule type" value="Genomic_DNA"/>
</dbReference>
<dbReference type="Pfam" id="PF01636">
    <property type="entry name" value="APH"/>
    <property type="match status" value="1"/>
</dbReference>
<dbReference type="InterPro" id="IPR011009">
    <property type="entry name" value="Kinase-like_dom_sf"/>
</dbReference>
<proteinExistence type="predicted"/>
<dbReference type="Proteomes" id="UP000675940">
    <property type="component" value="Unassembled WGS sequence"/>
</dbReference>
<comment type="caution">
    <text evidence="2">The sequence shown here is derived from an EMBL/GenBank/DDBJ whole genome shotgun (WGS) entry which is preliminary data.</text>
</comment>
<keyword evidence="3" id="KW-1185">Reference proteome</keyword>